<accession>A0A9W9QEF5</accession>
<dbReference type="Gene3D" id="1.20.1250.20">
    <property type="entry name" value="MFS general substrate transporter like domains"/>
    <property type="match status" value="1"/>
</dbReference>
<keyword evidence="3 5" id="KW-1133">Transmembrane helix</keyword>
<dbReference type="EMBL" id="JAPZBQ010000004">
    <property type="protein sequence ID" value="KAJ5334584.1"/>
    <property type="molecule type" value="Genomic_DNA"/>
</dbReference>
<feature type="transmembrane region" description="Helical" evidence="5">
    <location>
        <begin position="314"/>
        <end position="335"/>
    </location>
</feature>
<feature type="transmembrane region" description="Helical" evidence="5">
    <location>
        <begin position="177"/>
        <end position="195"/>
    </location>
</feature>
<dbReference type="GO" id="GO:0022857">
    <property type="term" value="F:transmembrane transporter activity"/>
    <property type="evidence" value="ECO:0007669"/>
    <property type="project" value="InterPro"/>
</dbReference>
<evidence type="ECO:0000259" key="6">
    <source>
        <dbReference type="PROSITE" id="PS50850"/>
    </source>
</evidence>
<dbReference type="FunFam" id="1.20.1250.20:FF:000786">
    <property type="entry name" value="MFS multidrug transporter, putative"/>
    <property type="match status" value="1"/>
</dbReference>
<feature type="transmembrane region" description="Helical" evidence="5">
    <location>
        <begin position="518"/>
        <end position="536"/>
    </location>
</feature>
<feature type="transmembrane region" description="Helical" evidence="5">
    <location>
        <begin position="151"/>
        <end position="170"/>
    </location>
</feature>
<feature type="transmembrane region" description="Helical" evidence="5">
    <location>
        <begin position="276"/>
        <end position="293"/>
    </location>
</feature>
<dbReference type="GO" id="GO:0005886">
    <property type="term" value="C:plasma membrane"/>
    <property type="evidence" value="ECO:0007669"/>
    <property type="project" value="TreeGrafter"/>
</dbReference>
<protein>
    <recommendedName>
        <fullName evidence="6">Major facilitator superfamily (MFS) profile domain-containing protein</fullName>
    </recommendedName>
</protein>
<dbReference type="InterPro" id="IPR020846">
    <property type="entry name" value="MFS_dom"/>
</dbReference>
<dbReference type="Proteomes" id="UP001147695">
    <property type="component" value="Unassembled WGS sequence"/>
</dbReference>
<reference evidence="7" key="2">
    <citation type="journal article" date="2023" name="IMA Fungus">
        <title>Comparative genomic study of the Penicillium genus elucidates a diverse pangenome and 15 lateral gene transfer events.</title>
        <authorList>
            <person name="Petersen C."/>
            <person name="Sorensen T."/>
            <person name="Nielsen M.R."/>
            <person name="Sondergaard T.E."/>
            <person name="Sorensen J.L."/>
            <person name="Fitzpatrick D.A."/>
            <person name="Frisvad J.C."/>
            <person name="Nielsen K.L."/>
        </authorList>
    </citation>
    <scope>NUCLEOTIDE SEQUENCE</scope>
    <source>
        <strain evidence="7">IBT 35673</strain>
    </source>
</reference>
<evidence type="ECO:0000256" key="1">
    <source>
        <dbReference type="ARBA" id="ARBA00004141"/>
    </source>
</evidence>
<reference evidence="7" key="1">
    <citation type="submission" date="2022-12" db="EMBL/GenBank/DDBJ databases">
        <authorList>
            <person name="Petersen C."/>
        </authorList>
    </citation>
    <scope>NUCLEOTIDE SEQUENCE</scope>
    <source>
        <strain evidence="7">IBT 35673</strain>
    </source>
</reference>
<feature type="transmembrane region" description="Helical" evidence="5">
    <location>
        <begin position="379"/>
        <end position="398"/>
    </location>
</feature>
<dbReference type="Gene3D" id="1.20.1720.10">
    <property type="entry name" value="Multidrug resistance protein D"/>
    <property type="match status" value="1"/>
</dbReference>
<feature type="transmembrane region" description="Helical" evidence="5">
    <location>
        <begin position="207"/>
        <end position="231"/>
    </location>
</feature>
<dbReference type="FunFam" id="1.20.1720.10:FF:000018">
    <property type="entry name" value="Putative MFS multidrug transporter"/>
    <property type="match status" value="1"/>
</dbReference>
<comment type="subcellular location">
    <subcellularLocation>
        <location evidence="1">Membrane</location>
        <topology evidence="1">Multi-pass membrane protein</topology>
    </subcellularLocation>
</comment>
<evidence type="ECO:0000256" key="4">
    <source>
        <dbReference type="ARBA" id="ARBA00023136"/>
    </source>
</evidence>
<proteinExistence type="predicted"/>
<name>A0A9W9QEF5_PENBR</name>
<evidence type="ECO:0000256" key="3">
    <source>
        <dbReference type="ARBA" id="ARBA00022989"/>
    </source>
</evidence>
<evidence type="ECO:0000256" key="2">
    <source>
        <dbReference type="ARBA" id="ARBA00022692"/>
    </source>
</evidence>
<dbReference type="InterPro" id="IPR011701">
    <property type="entry name" value="MFS"/>
</dbReference>
<keyword evidence="4 5" id="KW-0472">Membrane</keyword>
<feature type="transmembrane region" description="Helical" evidence="5">
    <location>
        <begin position="243"/>
        <end position="264"/>
    </location>
</feature>
<dbReference type="SUPFAM" id="SSF103473">
    <property type="entry name" value="MFS general substrate transporter"/>
    <property type="match status" value="1"/>
</dbReference>
<feature type="transmembrane region" description="Helical" evidence="5">
    <location>
        <begin position="404"/>
        <end position="426"/>
    </location>
</feature>
<dbReference type="InterPro" id="IPR036259">
    <property type="entry name" value="MFS_trans_sf"/>
</dbReference>
<feature type="transmembrane region" description="Helical" evidence="5">
    <location>
        <begin position="438"/>
        <end position="464"/>
    </location>
</feature>
<dbReference type="PROSITE" id="PS50850">
    <property type="entry name" value="MFS"/>
    <property type="match status" value="1"/>
</dbReference>
<comment type="caution">
    <text evidence="7">The sequence shown here is derived from an EMBL/GenBank/DDBJ whole genome shotgun (WGS) entry which is preliminary data.</text>
</comment>
<feature type="transmembrane region" description="Helical" evidence="5">
    <location>
        <begin position="124"/>
        <end position="145"/>
    </location>
</feature>
<gene>
    <name evidence="7" type="ORF">N7452_006987</name>
</gene>
<evidence type="ECO:0000313" key="8">
    <source>
        <dbReference type="Proteomes" id="UP001147695"/>
    </source>
</evidence>
<feature type="domain" description="Major facilitator superfamily (MFS) profile" evidence="6">
    <location>
        <begin position="51"/>
        <end position="542"/>
    </location>
</feature>
<sequence>MADEDFPLYRRGRYEYEDSLGRSSYDVKRNVKNKKKSDDEKFALGRRGILVFFTLSVLTLMAALDGTSLSVALPDIALELKGTAIEAFWSGTSFLLCSTGKVFQPSFASFSNIFGRRPMILISLVFFAVGAVICAIANGFTYMLIGRSIQGVGGGGIISLSEVIMTDLVPLRWRGQYFGILSAMWSAGSVTGPILGGGFSEKVSWRWIFYINFPFIGVGGILVILFLNLKLAPSSFMEKLGRIDYVGTIIFVGSMSSFLIPLSWGGVSYDWDSWRTLVPLIVGAVGLLVFAYYEYRFASDPIIPPVIFQNRTATASFIGSVLQGLILWCALYYLPLYYEAVKEYSPVISGIALFPETFTVAPSGLVVGILITITGRYQWAVWLGWVLSTIGIGLMCLIKADTSILGWVLLNIVPGLGLGILFPALGYAVQASSEPENLAIAVAMFSFFRALGQAIGVAVGGVVFQNRMFHNIMRYPELAPMANAYSKDAAGLVQVIKTMADGANKSNLKDAYTDSLRTVWIVCCGVSGVAMLISLLTEHYDLDRALETNQGLQGDDDSIDDEKGWNMRTEHTVVRETRPYAW</sequence>
<evidence type="ECO:0000313" key="7">
    <source>
        <dbReference type="EMBL" id="KAJ5334584.1"/>
    </source>
</evidence>
<dbReference type="AlphaFoldDB" id="A0A9W9QEF5"/>
<dbReference type="Pfam" id="PF07690">
    <property type="entry name" value="MFS_1"/>
    <property type="match status" value="1"/>
</dbReference>
<feature type="transmembrane region" description="Helical" evidence="5">
    <location>
        <begin position="44"/>
        <end position="64"/>
    </location>
</feature>
<organism evidence="7 8">
    <name type="scientific">Penicillium brevicompactum</name>
    <dbReference type="NCBI Taxonomy" id="5074"/>
    <lineage>
        <taxon>Eukaryota</taxon>
        <taxon>Fungi</taxon>
        <taxon>Dikarya</taxon>
        <taxon>Ascomycota</taxon>
        <taxon>Pezizomycotina</taxon>
        <taxon>Eurotiomycetes</taxon>
        <taxon>Eurotiomycetidae</taxon>
        <taxon>Eurotiales</taxon>
        <taxon>Aspergillaceae</taxon>
        <taxon>Penicillium</taxon>
    </lineage>
</organism>
<evidence type="ECO:0000256" key="5">
    <source>
        <dbReference type="SAM" id="Phobius"/>
    </source>
</evidence>
<feature type="transmembrane region" description="Helical" evidence="5">
    <location>
        <begin position="347"/>
        <end position="372"/>
    </location>
</feature>
<dbReference type="PANTHER" id="PTHR23501">
    <property type="entry name" value="MAJOR FACILITATOR SUPERFAMILY"/>
    <property type="match status" value="1"/>
</dbReference>
<keyword evidence="2 5" id="KW-0812">Transmembrane</keyword>
<dbReference type="PANTHER" id="PTHR23501:SF59">
    <property type="entry name" value="MAJOR FACILITATOR SUPERFAMILY (MFS) PROFILE DOMAIN-CONTAINING PROTEIN-RELATED"/>
    <property type="match status" value="1"/>
</dbReference>
<dbReference type="PRINTS" id="PR01036">
    <property type="entry name" value="TCRTETB"/>
</dbReference>